<evidence type="ECO:0000259" key="6">
    <source>
        <dbReference type="PROSITE" id="PS50304"/>
    </source>
</evidence>
<dbReference type="Gene3D" id="2.30.30.140">
    <property type="match status" value="4"/>
</dbReference>
<dbReference type="PANTHER" id="PTHR16442">
    <property type="entry name" value="RING FINGER PROTEIN 17"/>
    <property type="match status" value="1"/>
</dbReference>
<dbReference type="InterPro" id="IPR027370">
    <property type="entry name" value="Znf-RING_euk"/>
</dbReference>
<protein>
    <recommendedName>
        <fullName evidence="9">Ring finger protein</fullName>
    </recommendedName>
</protein>
<dbReference type="OMA" id="XFRSQSP"/>
<dbReference type="InterPro" id="IPR035437">
    <property type="entry name" value="SNase_OB-fold_sf"/>
</dbReference>
<dbReference type="Pfam" id="PF13445">
    <property type="entry name" value="zf-RING_UBOX"/>
    <property type="match status" value="1"/>
</dbReference>
<evidence type="ECO:0000256" key="1">
    <source>
        <dbReference type="ARBA" id="ARBA00022723"/>
    </source>
</evidence>
<dbReference type="SMART" id="SM00184">
    <property type="entry name" value="RING"/>
    <property type="match status" value="1"/>
</dbReference>
<dbReference type="SUPFAM" id="SSF63748">
    <property type="entry name" value="Tudor/PWWP/MBT"/>
    <property type="match status" value="4"/>
</dbReference>
<feature type="domain" description="Tudor" evidence="6">
    <location>
        <begin position="1110"/>
        <end position="1170"/>
    </location>
</feature>
<evidence type="ECO:0008006" key="9">
    <source>
        <dbReference type="Google" id="ProtNLM"/>
    </source>
</evidence>
<reference evidence="7" key="1">
    <citation type="submission" date="2025-08" db="UniProtKB">
        <authorList>
            <consortium name="Ensembl"/>
        </authorList>
    </citation>
    <scope>IDENTIFICATION</scope>
</reference>
<dbReference type="PROSITE" id="PS00518">
    <property type="entry name" value="ZF_RING_1"/>
    <property type="match status" value="1"/>
</dbReference>
<dbReference type="InterPro" id="IPR017907">
    <property type="entry name" value="Znf_RING_CS"/>
</dbReference>
<dbReference type="SMART" id="SM00333">
    <property type="entry name" value="TUDOR"/>
    <property type="match status" value="4"/>
</dbReference>
<sequence length="1282" mass="143778">MDRNISSSLVCKLCLDAYTLPELDNQGNLPHMLLCGHVFCSGCLLSLEDDKAVLCPDCVESSLPEGGVYGLEVESRIIGLVYTTTFFTTCVFPGPNRQEVLLRELKAMEVHFPSTEVQLERVQKRIEAVENAVRKARQVRLHPSLELYCDLHMVLETLQAPVIRESYDLSFSNASVYPWVELIYVLNPNHFYVRYVAELREAAMLSQKINQLISRLSSFFRSGDTLETGSQVLVNDKVHRWCRGTVVRLSKIGMDDVTSCPVSFVPFVIRLSLFLHSELGEGMGKMSVVKEHLRKMDDDMKMELSGWTPLAIRCSLKDLVPADLAVGSAVVQLQLFSREGDYLLVDLRKPAMDSASPCPLSVRDFLVFMKVASFYSPSTNRSALLFYPPIQPGIPSDHSALVTHINTPQDFYIQLVGNMEFQLLSSKLQTCYGSLSLEGSDWGLQLYCPTLMQPCVARFRDNLWYRARITGMLGDRSVEVQYVDIGNEGVVSVSDLRKIKDEFFSLPAMAIQCSLADVIPADGVTWSQACSDRLSSLVLNKPVTILAIVSYHVCPYSPHPPSLPLSPILYPLFRYPSPQINSEIAMWNPPIDEEQVSLEPRPQPPVSQDSEPCPQLQLPTVLTNIEVAVTHFTSPGSFFVQLAQNEALFERSVQKHLEASDFIDMVWKENMFCAALVNGVWERAQILTDVSSDNIAEVQRCDFGSRVKLPVSSLRPLKPALQGSLALECKLADIRLNRHTHTQYRHYLRYMAVDLELQTRLSLWGCPSIEVWCVCLDLGVCVSVCQVRTELYKAPDLPGPGHSRMRVSAVGEDCLIYLQTIHSQLEVLRTRIEGRMKVVPQKKPYTWKSVLGCALMGIDMLWYRGQVLEVLREMVKVRYVDYGLVENVPVVHVYPMLLCEEVPQLCMPCHLNAVIPVGRAWEKDAVGLLKELLINRTVDVQVLEVPGDPRRVLTVEIFLDGLPLSKILCHHHHANMDMKLLSQQVMSPWSPPTHSTHHSYSLTTHLIHKPPLGPFTYSSLPPEGSQFRVTVKHICTPNEVRTNSRLKHLANKHSHFGLNARCSCVNVNRILWSSASLALSHSIPFSSRLFGQIMQRYVMRTRNGSHRYGCMRTGGACLAEYGDGMYYRARLMEFSSLDPVRIMVQHVDYGSDDILPTNKLRAMPEELLRFPARAVKVKAAGFRPPKVRPDIPALPYAPQWTIEALDQMLKPLHGKLTATVLVKPTLLLYNERGELVHLPLVASGLADADGVTPGPPSLVTPGPPAATPRTLVMAPSFCKIID</sequence>
<keyword evidence="3" id="KW-0862">Zinc</keyword>
<evidence type="ECO:0000259" key="5">
    <source>
        <dbReference type="PROSITE" id="PS50089"/>
    </source>
</evidence>
<feature type="domain" description="Tudor" evidence="6">
    <location>
        <begin position="666"/>
        <end position="724"/>
    </location>
</feature>
<feature type="domain" description="Tudor" evidence="6">
    <location>
        <begin position="448"/>
        <end position="506"/>
    </location>
</feature>
<dbReference type="Proteomes" id="UP000694546">
    <property type="component" value="Chromosome 20"/>
</dbReference>
<dbReference type="InterPro" id="IPR013083">
    <property type="entry name" value="Znf_RING/FYVE/PHD"/>
</dbReference>
<evidence type="ECO:0000256" key="2">
    <source>
        <dbReference type="ARBA" id="ARBA00022771"/>
    </source>
</evidence>
<dbReference type="InterPro" id="IPR001841">
    <property type="entry name" value="Znf_RING"/>
</dbReference>
<feature type="domain" description="Tudor" evidence="6">
    <location>
        <begin position="846"/>
        <end position="903"/>
    </location>
</feature>
<dbReference type="PANTHER" id="PTHR16442:SF1">
    <property type="entry name" value="RING FINGER PROTEIN 17"/>
    <property type="match status" value="1"/>
</dbReference>
<reference evidence="7" key="2">
    <citation type="submission" date="2025-09" db="UniProtKB">
        <authorList>
            <consortium name="Ensembl"/>
        </authorList>
    </citation>
    <scope>IDENTIFICATION</scope>
</reference>
<evidence type="ECO:0000313" key="7">
    <source>
        <dbReference type="Ensembl" id="ENSGMOP00000051925.1"/>
    </source>
</evidence>
<keyword evidence="2 4" id="KW-0863">Zinc-finger</keyword>
<dbReference type="InterPro" id="IPR002999">
    <property type="entry name" value="Tudor"/>
</dbReference>
<evidence type="ECO:0000256" key="3">
    <source>
        <dbReference type="ARBA" id="ARBA00022833"/>
    </source>
</evidence>
<dbReference type="GO" id="GO:0008270">
    <property type="term" value="F:zinc ion binding"/>
    <property type="evidence" value="ECO:0007669"/>
    <property type="project" value="UniProtKB-KW"/>
</dbReference>
<organism evidence="7 8">
    <name type="scientific">Gadus morhua</name>
    <name type="common">Atlantic cod</name>
    <dbReference type="NCBI Taxonomy" id="8049"/>
    <lineage>
        <taxon>Eukaryota</taxon>
        <taxon>Metazoa</taxon>
        <taxon>Chordata</taxon>
        <taxon>Craniata</taxon>
        <taxon>Vertebrata</taxon>
        <taxon>Euteleostomi</taxon>
        <taxon>Actinopterygii</taxon>
        <taxon>Neopterygii</taxon>
        <taxon>Teleostei</taxon>
        <taxon>Neoteleostei</taxon>
        <taxon>Acanthomorphata</taxon>
        <taxon>Zeiogadaria</taxon>
        <taxon>Gadariae</taxon>
        <taxon>Gadiformes</taxon>
        <taxon>Gadoidei</taxon>
        <taxon>Gadidae</taxon>
        <taxon>Gadus</taxon>
    </lineage>
</organism>
<keyword evidence="1" id="KW-0479">Metal-binding</keyword>
<dbReference type="PROSITE" id="PS50304">
    <property type="entry name" value="TUDOR"/>
    <property type="match status" value="4"/>
</dbReference>
<dbReference type="SUPFAM" id="SSF57850">
    <property type="entry name" value="RING/U-box"/>
    <property type="match status" value="1"/>
</dbReference>
<feature type="domain" description="RING-type" evidence="5">
    <location>
        <begin position="11"/>
        <end position="58"/>
    </location>
</feature>
<dbReference type="GeneTree" id="ENSGT00940000157559"/>
<evidence type="ECO:0000313" key="8">
    <source>
        <dbReference type="Proteomes" id="UP000694546"/>
    </source>
</evidence>
<proteinExistence type="predicted"/>
<dbReference type="PROSITE" id="PS50089">
    <property type="entry name" value="ZF_RING_2"/>
    <property type="match status" value="1"/>
</dbReference>
<dbReference type="Gene3D" id="2.40.50.90">
    <property type="match status" value="4"/>
</dbReference>
<evidence type="ECO:0000256" key="4">
    <source>
        <dbReference type="PROSITE-ProRule" id="PRU00175"/>
    </source>
</evidence>
<name>A0A8C5BTI7_GADMO</name>
<keyword evidence="8" id="KW-1185">Reference proteome</keyword>
<dbReference type="Ensembl" id="ENSGMOT00000077082.1">
    <property type="protein sequence ID" value="ENSGMOP00000051925.1"/>
    <property type="gene ID" value="ENSGMOG00000015560.2"/>
</dbReference>
<dbReference type="Gene3D" id="3.30.40.10">
    <property type="entry name" value="Zinc/RING finger domain, C3HC4 (zinc finger)"/>
    <property type="match status" value="1"/>
</dbReference>
<dbReference type="AlphaFoldDB" id="A0A8C5BTI7"/>
<dbReference type="Pfam" id="PF00567">
    <property type="entry name" value="TUDOR"/>
    <property type="match status" value="4"/>
</dbReference>
<accession>A0A8C5BTI7</accession>